<organism evidence="1 2">
    <name type="scientific">Persea americana</name>
    <name type="common">Avocado</name>
    <dbReference type="NCBI Taxonomy" id="3435"/>
    <lineage>
        <taxon>Eukaryota</taxon>
        <taxon>Viridiplantae</taxon>
        <taxon>Streptophyta</taxon>
        <taxon>Embryophyta</taxon>
        <taxon>Tracheophyta</taxon>
        <taxon>Spermatophyta</taxon>
        <taxon>Magnoliopsida</taxon>
        <taxon>Magnoliidae</taxon>
        <taxon>Laurales</taxon>
        <taxon>Lauraceae</taxon>
        <taxon>Persea</taxon>
    </lineage>
</organism>
<sequence>MGRMKIKIRRLETASARQITYSKRKAGLAKKAMELSVLCDIDVALVMFSPAGKPTSYIGGNNNLNGILERFNIIPFEERTRRKVEILEILRKAFKKVGHEIDMERLLGDGVVQKVEDLQSQLKFKQALIQEKSRKISYWTNPDEVETFPEIVVMEECLVESLNRLQKRKVVLEEQLLHQTLSQTQNCAWPPGQYFPRLNGRSQVDQKLVMTLSDFGGHGNARGATGYLNMPFFNHAQLLNSMGPSYEAHPENHI</sequence>
<protein>
    <submittedName>
        <fullName evidence="1">Uncharacterized protein</fullName>
    </submittedName>
</protein>
<evidence type="ECO:0000313" key="2">
    <source>
        <dbReference type="Proteomes" id="UP001234297"/>
    </source>
</evidence>
<comment type="caution">
    <text evidence="1">The sequence shown here is derived from an EMBL/GenBank/DDBJ whole genome shotgun (WGS) entry which is preliminary data.</text>
</comment>
<evidence type="ECO:0000313" key="1">
    <source>
        <dbReference type="EMBL" id="KAJ8621332.1"/>
    </source>
</evidence>
<name>A0ACC2KKM9_PERAE</name>
<dbReference type="Proteomes" id="UP001234297">
    <property type="component" value="Chromosome 9"/>
</dbReference>
<keyword evidence="2" id="KW-1185">Reference proteome</keyword>
<proteinExistence type="predicted"/>
<gene>
    <name evidence="1" type="ORF">MRB53_029861</name>
</gene>
<accession>A0ACC2KKM9</accession>
<reference evidence="1 2" key="1">
    <citation type="journal article" date="2022" name="Hortic Res">
        <title>A haplotype resolved chromosomal level avocado genome allows analysis of novel avocado genes.</title>
        <authorList>
            <person name="Nath O."/>
            <person name="Fletcher S.J."/>
            <person name="Hayward A."/>
            <person name="Shaw L.M."/>
            <person name="Masouleh A.K."/>
            <person name="Furtado A."/>
            <person name="Henry R.J."/>
            <person name="Mitter N."/>
        </authorList>
    </citation>
    <scope>NUCLEOTIDE SEQUENCE [LARGE SCALE GENOMIC DNA]</scope>
    <source>
        <strain evidence="2">cv. Hass</strain>
    </source>
</reference>
<dbReference type="EMBL" id="CM056817">
    <property type="protein sequence ID" value="KAJ8621332.1"/>
    <property type="molecule type" value="Genomic_DNA"/>
</dbReference>